<dbReference type="InterPro" id="IPR006626">
    <property type="entry name" value="PbH1"/>
</dbReference>
<dbReference type="CDD" id="cd14490">
    <property type="entry name" value="CBM6-CBM35-CBM36_like_1"/>
    <property type="match status" value="1"/>
</dbReference>
<name>A0A4P6Y698_9FLAO</name>
<evidence type="ECO:0000313" key="6">
    <source>
        <dbReference type="Proteomes" id="UP000291124"/>
    </source>
</evidence>
<organism evidence="5 6">
    <name type="scientific">Flavobacterium nackdongense</name>
    <dbReference type="NCBI Taxonomy" id="2547394"/>
    <lineage>
        <taxon>Bacteria</taxon>
        <taxon>Pseudomonadati</taxon>
        <taxon>Bacteroidota</taxon>
        <taxon>Flavobacteriia</taxon>
        <taxon>Flavobacteriales</taxon>
        <taxon>Flavobacteriaceae</taxon>
        <taxon>Flavobacterium</taxon>
    </lineage>
</organism>
<gene>
    <name evidence="5" type="ORF">E1750_03205</name>
</gene>
<dbReference type="InterPro" id="IPR011050">
    <property type="entry name" value="Pectin_lyase_fold/virulence"/>
</dbReference>
<dbReference type="AlphaFoldDB" id="A0A4P6Y698"/>
<sequence>MNRPKPNNSSNNSKSLRFFKAFCVLSILVLSPSSLIAQVGASLPFTIYEAENGALADGASILSQMGIPSAPTVEFESSGRKCVQLNANNESVSWTTTATANAIVVRLCIPDAPNGGGIDATLNLYVDGIFRQTINTTSKYSWIYGNTGGGMEDNDPASGTPKRFYESSRAFISGAAVAAGSVITLKKDSDNSANYYKIDLIALENVGAALSQPANTLSITSYGAIPDDGNDDSTAIKNCIAACQSQGKGMWLPVGEFHSTGIINATGISIYGAGMWYTRNTRTFTTTATRHKWNLTNCNIQDLYIFNPETARLAAEGHDYGMTCQGALGYTIQRVWVNHGGASFWLSGTDALIKDCISTESWADGINLNNSASIQANYAGIRMTAQNNFLIGSGDDGIALNAQNGGGTANNMVDVKILNNTSIGTMWANGMRIAGGRNTILQDNLITDPTSSNGIRIGKFGTTGNPCESVLVSGNTILRGCGLRPLYGQGGICVADGAIATVENNTINDSGAIGIDVQTCTATFTSNSINNPGTYGFLIKSGSTGSGIFTTNTVAKMTIGIVPYQNNASSTFATTLTKNSWQNLSISDLGTTQKSKTIHLYPNPYTNGILSINLIGFEQFDNTTIKIRNLLGQILYEQPLFNTTNNEIDLSGKLPKSIYLIAIESNKSQIIKKLIVN</sequence>
<feature type="chain" id="PRO_5020788901" evidence="2">
    <location>
        <begin position="38"/>
        <end position="677"/>
    </location>
</feature>
<dbReference type="InterPro" id="IPR026444">
    <property type="entry name" value="Secre_tail"/>
</dbReference>
<dbReference type="SUPFAM" id="SSF51126">
    <property type="entry name" value="Pectin lyase-like"/>
    <property type="match status" value="2"/>
</dbReference>
<keyword evidence="1 2" id="KW-0732">Signal</keyword>
<dbReference type="EMBL" id="CP037933">
    <property type="protein sequence ID" value="QBN17849.1"/>
    <property type="molecule type" value="Genomic_DNA"/>
</dbReference>
<feature type="domain" description="CBM6/CBM35/CBM36-like 1" evidence="4">
    <location>
        <begin position="43"/>
        <end position="206"/>
    </location>
</feature>
<evidence type="ECO:0000256" key="1">
    <source>
        <dbReference type="ARBA" id="ARBA00022729"/>
    </source>
</evidence>
<dbReference type="Pfam" id="PF18962">
    <property type="entry name" value="Por_Secre_tail"/>
    <property type="match status" value="1"/>
</dbReference>
<feature type="signal peptide" evidence="2">
    <location>
        <begin position="1"/>
        <end position="37"/>
    </location>
</feature>
<dbReference type="NCBIfam" id="TIGR04183">
    <property type="entry name" value="Por_Secre_tail"/>
    <property type="match status" value="1"/>
</dbReference>
<dbReference type="Pfam" id="PF22815">
    <property type="entry name" value="CatAgl_D1"/>
    <property type="match status" value="1"/>
</dbReference>
<dbReference type="Gene3D" id="2.160.20.10">
    <property type="entry name" value="Single-stranded right-handed beta-helix, Pectin lyase-like"/>
    <property type="match status" value="1"/>
</dbReference>
<protein>
    <submittedName>
        <fullName evidence="5">T9SS type A sorting domain-containing protein</fullName>
    </submittedName>
</protein>
<dbReference type="InterPro" id="IPR033801">
    <property type="entry name" value="CBM6-CBM35-CBM36-like_1"/>
</dbReference>
<reference evidence="6" key="1">
    <citation type="submission" date="2019-03" db="EMBL/GenBank/DDBJ databases">
        <title>Flavobacterium sp.</title>
        <authorList>
            <person name="Kim H."/>
        </authorList>
    </citation>
    <scope>NUCLEOTIDE SEQUENCE [LARGE SCALE GENOMIC DNA]</scope>
    <source>
        <strain evidence="6">GS13</strain>
    </source>
</reference>
<keyword evidence="6" id="KW-1185">Reference proteome</keyword>
<feature type="domain" description="Secretion system C-terminal sorting" evidence="3">
    <location>
        <begin position="600"/>
        <end position="676"/>
    </location>
</feature>
<evidence type="ECO:0000256" key="2">
    <source>
        <dbReference type="SAM" id="SignalP"/>
    </source>
</evidence>
<proteinExistence type="predicted"/>
<dbReference type="KEGG" id="fnk:E1750_03205"/>
<accession>A0A4P6Y698</accession>
<dbReference type="RefSeq" id="WP_133275380.1">
    <property type="nucleotide sequence ID" value="NZ_CP037933.1"/>
</dbReference>
<dbReference type="Proteomes" id="UP000291124">
    <property type="component" value="Chromosome"/>
</dbReference>
<dbReference type="SMART" id="SM00710">
    <property type="entry name" value="PbH1"/>
    <property type="match status" value="7"/>
</dbReference>
<dbReference type="OrthoDB" id="954626at2"/>
<evidence type="ECO:0000313" key="5">
    <source>
        <dbReference type="EMBL" id="QBN17849.1"/>
    </source>
</evidence>
<dbReference type="Gene3D" id="2.60.120.260">
    <property type="entry name" value="Galactose-binding domain-like"/>
    <property type="match status" value="1"/>
</dbReference>
<evidence type="ECO:0000259" key="4">
    <source>
        <dbReference type="Pfam" id="PF22815"/>
    </source>
</evidence>
<dbReference type="InterPro" id="IPR012334">
    <property type="entry name" value="Pectin_lyas_fold"/>
</dbReference>
<evidence type="ECO:0000259" key="3">
    <source>
        <dbReference type="Pfam" id="PF18962"/>
    </source>
</evidence>